<dbReference type="Proteomes" id="UP000790377">
    <property type="component" value="Unassembled WGS sequence"/>
</dbReference>
<name>A0ACB8AQD9_9AGAM</name>
<keyword evidence="2" id="KW-1185">Reference proteome</keyword>
<proteinExistence type="predicted"/>
<organism evidence="1 2">
    <name type="scientific">Hygrophoropsis aurantiaca</name>
    <dbReference type="NCBI Taxonomy" id="72124"/>
    <lineage>
        <taxon>Eukaryota</taxon>
        <taxon>Fungi</taxon>
        <taxon>Dikarya</taxon>
        <taxon>Basidiomycota</taxon>
        <taxon>Agaricomycotina</taxon>
        <taxon>Agaricomycetes</taxon>
        <taxon>Agaricomycetidae</taxon>
        <taxon>Boletales</taxon>
        <taxon>Coniophorineae</taxon>
        <taxon>Hygrophoropsidaceae</taxon>
        <taxon>Hygrophoropsis</taxon>
    </lineage>
</organism>
<evidence type="ECO:0000313" key="1">
    <source>
        <dbReference type="EMBL" id="KAH7915404.1"/>
    </source>
</evidence>
<sequence length="565" mass="60577">MEHLPPNRKRARSVIDPPNDAGLSRSTSLIISSTQPFLPSTMSDTSQLASLHEQSTTSPLKKKRKRAVSNPPPNTFASLKRLSAAMTRSRGGRGTSSGLPGSQLIANSVLPSRTSARLASKNHLHIRNRPEVYHSLAPEYHGDQGPLSMTMNMSQPSLTSTVGVESSIPLPKAAKKGRGRPPKLNLDDPKVKAALIEEWARSRLSQGSFELRALQGDNTKEIQGAGSGTTRPLGDSEHDNATVSPFLSSSADTANKEATFSLRPSQSVPPDSPSPISTQQIEDNDGVIRDKASGTFGTIPGDNVPASVPPQLLESPMLRYPSLPAASPADIDAPLNEAQEDHESTCLHDQDLVLVEIRPISSTLEDISINSAHPLPLDLPQQPCQVEDVQNHGTSSPSPINPVTSPFLDSVSPCDQALDFQMLDISEAVNVPWIPLGSEGPSLYVPPGVLELISSMKFALELETKARRKAEASHLAETSKRIAAESTIKDLRARLQSTCAQSAPASMPHSGKTASTSATSLSGYEPEDSNSPFKPVQIPEMRSVTKSPNLQVNHKRLQNDSRIAC</sequence>
<comment type="caution">
    <text evidence="1">The sequence shown here is derived from an EMBL/GenBank/DDBJ whole genome shotgun (WGS) entry which is preliminary data.</text>
</comment>
<reference evidence="1" key="1">
    <citation type="journal article" date="2021" name="New Phytol.">
        <title>Evolutionary innovations through gain and loss of genes in the ectomycorrhizal Boletales.</title>
        <authorList>
            <person name="Wu G."/>
            <person name="Miyauchi S."/>
            <person name="Morin E."/>
            <person name="Kuo A."/>
            <person name="Drula E."/>
            <person name="Varga T."/>
            <person name="Kohler A."/>
            <person name="Feng B."/>
            <person name="Cao Y."/>
            <person name="Lipzen A."/>
            <person name="Daum C."/>
            <person name="Hundley H."/>
            <person name="Pangilinan J."/>
            <person name="Johnson J."/>
            <person name="Barry K."/>
            <person name="LaButti K."/>
            <person name="Ng V."/>
            <person name="Ahrendt S."/>
            <person name="Min B."/>
            <person name="Choi I.G."/>
            <person name="Park H."/>
            <person name="Plett J.M."/>
            <person name="Magnuson J."/>
            <person name="Spatafora J.W."/>
            <person name="Nagy L.G."/>
            <person name="Henrissat B."/>
            <person name="Grigoriev I.V."/>
            <person name="Yang Z.L."/>
            <person name="Xu J."/>
            <person name="Martin F.M."/>
        </authorList>
    </citation>
    <scope>NUCLEOTIDE SEQUENCE</scope>
    <source>
        <strain evidence="1">ATCC 28755</strain>
    </source>
</reference>
<accession>A0ACB8AQD9</accession>
<protein>
    <submittedName>
        <fullName evidence="1">Uncharacterized protein</fullName>
    </submittedName>
</protein>
<evidence type="ECO:0000313" key="2">
    <source>
        <dbReference type="Proteomes" id="UP000790377"/>
    </source>
</evidence>
<gene>
    <name evidence="1" type="ORF">BJ138DRAFT_1142013</name>
</gene>
<dbReference type="EMBL" id="MU267601">
    <property type="protein sequence ID" value="KAH7915404.1"/>
    <property type="molecule type" value="Genomic_DNA"/>
</dbReference>